<sequence length="165" mass="17790">MTDDSADAFARHEAFERREDDREGYDLTTTVLETAVRPHEEVEITVTVPSLDAAVAGETVADVVADGWFETLERRLADAYRVASGEGEGPTVERGAREIRVRFAYDSPRPAADAKALIEYVEGTYVQGLIPGYEYRGPAGALLSAAKERGEQGAESAGEGSEPPV</sequence>
<organism evidence="2 3">
    <name type="scientific">Saliphagus infecundisoli</name>
    <dbReference type="NCBI Taxonomy" id="1849069"/>
    <lineage>
        <taxon>Archaea</taxon>
        <taxon>Methanobacteriati</taxon>
        <taxon>Methanobacteriota</taxon>
        <taxon>Stenosarchaea group</taxon>
        <taxon>Halobacteria</taxon>
        <taxon>Halobacteriales</taxon>
        <taxon>Natrialbaceae</taxon>
        <taxon>Saliphagus</taxon>
    </lineage>
</organism>
<evidence type="ECO:0000313" key="3">
    <source>
        <dbReference type="Proteomes" id="UP001595925"/>
    </source>
</evidence>
<keyword evidence="3" id="KW-1185">Reference proteome</keyword>
<protein>
    <submittedName>
        <fullName evidence="2">DUF5813 family protein</fullName>
    </submittedName>
</protein>
<dbReference type="InterPro" id="IPR043851">
    <property type="entry name" value="DUF5813"/>
</dbReference>
<reference evidence="2 3" key="1">
    <citation type="journal article" date="2019" name="Int. J. Syst. Evol. Microbiol.">
        <title>The Global Catalogue of Microorganisms (GCM) 10K type strain sequencing project: providing services to taxonomists for standard genome sequencing and annotation.</title>
        <authorList>
            <consortium name="The Broad Institute Genomics Platform"/>
            <consortium name="The Broad Institute Genome Sequencing Center for Infectious Disease"/>
            <person name="Wu L."/>
            <person name="Ma J."/>
        </authorList>
    </citation>
    <scope>NUCLEOTIDE SEQUENCE [LARGE SCALE GENOMIC DNA]</scope>
    <source>
        <strain evidence="2 3">CGMCC 1.15824</strain>
    </source>
</reference>
<accession>A0ABD5QDT2</accession>
<name>A0ABD5QDT2_9EURY</name>
<comment type="caution">
    <text evidence="2">The sequence shown here is derived from an EMBL/GenBank/DDBJ whole genome shotgun (WGS) entry which is preliminary data.</text>
</comment>
<feature type="compositionally biased region" description="Low complexity" evidence="1">
    <location>
        <begin position="153"/>
        <end position="165"/>
    </location>
</feature>
<dbReference type="RefSeq" id="WP_224827825.1">
    <property type="nucleotide sequence ID" value="NZ_JAIVEF010000002.1"/>
</dbReference>
<dbReference type="EMBL" id="JBHSJG010000029">
    <property type="protein sequence ID" value="MFC4987752.1"/>
    <property type="molecule type" value="Genomic_DNA"/>
</dbReference>
<feature type="region of interest" description="Disordered" evidence="1">
    <location>
        <begin position="144"/>
        <end position="165"/>
    </location>
</feature>
<gene>
    <name evidence="2" type="ORF">ACFPFO_08235</name>
</gene>
<proteinExistence type="predicted"/>
<evidence type="ECO:0000256" key="1">
    <source>
        <dbReference type="SAM" id="MobiDB-lite"/>
    </source>
</evidence>
<dbReference type="Proteomes" id="UP001595925">
    <property type="component" value="Unassembled WGS sequence"/>
</dbReference>
<feature type="region of interest" description="Disordered" evidence="1">
    <location>
        <begin position="1"/>
        <end position="23"/>
    </location>
</feature>
<evidence type="ECO:0000313" key="2">
    <source>
        <dbReference type="EMBL" id="MFC4987752.1"/>
    </source>
</evidence>
<dbReference type="Pfam" id="PF19130">
    <property type="entry name" value="DUF5813"/>
    <property type="match status" value="1"/>
</dbReference>
<feature type="compositionally biased region" description="Basic and acidic residues" evidence="1">
    <location>
        <begin position="9"/>
        <end position="23"/>
    </location>
</feature>
<dbReference type="AlphaFoldDB" id="A0ABD5QDT2"/>